<comment type="subcellular location">
    <subcellularLocation>
        <location evidence="5 7">Cytoplasm</location>
    </subcellularLocation>
</comment>
<feature type="binding site" evidence="5">
    <location>
        <position position="93"/>
    </location>
    <ligand>
        <name>AMP</name>
        <dbReference type="ChEBI" id="CHEBI:456215"/>
    </ligand>
</feature>
<comment type="similarity">
    <text evidence="5 6">Belongs to the adenylate kinase family.</text>
</comment>
<dbReference type="NCBIfam" id="NF011104">
    <property type="entry name" value="PRK14531.1"/>
    <property type="match status" value="1"/>
</dbReference>
<evidence type="ECO:0000256" key="4">
    <source>
        <dbReference type="ARBA" id="ARBA00022777"/>
    </source>
</evidence>
<protein>
    <recommendedName>
        <fullName evidence="5 7">Adenylate kinase</fullName>
        <shortName evidence="5">AK</shortName>
        <ecNumber evidence="5 7">2.7.4.3</ecNumber>
    </recommendedName>
    <alternativeName>
        <fullName evidence="5">ATP-AMP transphosphorylase</fullName>
    </alternativeName>
    <alternativeName>
        <fullName evidence="5">ATP:AMP phosphotransferase</fullName>
    </alternativeName>
    <alternativeName>
        <fullName evidence="5">Adenylate monophosphate kinase</fullName>
    </alternativeName>
</protein>
<evidence type="ECO:0000256" key="3">
    <source>
        <dbReference type="ARBA" id="ARBA00022741"/>
    </source>
</evidence>
<keyword evidence="4 5" id="KW-0418">Kinase</keyword>
<feature type="binding site" evidence="5">
    <location>
        <position position="174"/>
    </location>
    <ligand>
        <name>ATP</name>
        <dbReference type="ChEBI" id="CHEBI:30616"/>
    </ligand>
</feature>
<dbReference type="PRINTS" id="PR00094">
    <property type="entry name" value="ADENYLTKNASE"/>
</dbReference>
<feature type="binding site" evidence="5">
    <location>
        <position position="146"/>
    </location>
    <ligand>
        <name>AMP</name>
        <dbReference type="ChEBI" id="CHEBI:456215"/>
    </ligand>
</feature>
<feature type="region of interest" description="NMP" evidence="5">
    <location>
        <begin position="31"/>
        <end position="60"/>
    </location>
</feature>
<dbReference type="PROSITE" id="PS00113">
    <property type="entry name" value="ADENYLATE_KINASE"/>
    <property type="match status" value="1"/>
</dbReference>
<name>A0ABX0QMF1_9BACT</name>
<feature type="binding site" evidence="5">
    <location>
        <position position="134"/>
    </location>
    <ligand>
        <name>AMP</name>
        <dbReference type="ChEBI" id="CHEBI:456215"/>
    </ligand>
</feature>
<organism evidence="8 9">
    <name type="scientific">Fibrivirga algicola</name>
    <dbReference type="NCBI Taxonomy" id="2950420"/>
    <lineage>
        <taxon>Bacteria</taxon>
        <taxon>Pseudomonadati</taxon>
        <taxon>Bacteroidota</taxon>
        <taxon>Cytophagia</taxon>
        <taxon>Cytophagales</taxon>
        <taxon>Spirosomataceae</taxon>
        <taxon>Fibrivirga</taxon>
    </lineage>
</organism>
<dbReference type="NCBIfam" id="NF011100">
    <property type="entry name" value="PRK14527.1"/>
    <property type="match status" value="1"/>
</dbReference>
<comment type="caution">
    <text evidence="5">Lacks conserved residue(s) required for the propagation of feature annotation.</text>
</comment>
<dbReference type="Gene3D" id="3.40.50.300">
    <property type="entry name" value="P-loop containing nucleotide triphosphate hydrolases"/>
    <property type="match status" value="1"/>
</dbReference>
<dbReference type="PANTHER" id="PTHR23359">
    <property type="entry name" value="NUCLEOTIDE KINASE"/>
    <property type="match status" value="1"/>
</dbReference>
<comment type="domain">
    <text evidence="5">Consists of three domains, a large central CORE domain and two small peripheral domains, NMPbind and LID, which undergo movements during catalysis. The LID domain closes over the site of phosphoryl transfer upon ATP binding. Assembling and dissambling the active center during each catalytic cycle provides an effective means to prevent ATP hydrolysis.</text>
</comment>
<evidence type="ECO:0000256" key="2">
    <source>
        <dbReference type="ARBA" id="ARBA00022727"/>
    </source>
</evidence>
<comment type="catalytic activity">
    <reaction evidence="5 7">
        <text>AMP + ATP = 2 ADP</text>
        <dbReference type="Rhea" id="RHEA:12973"/>
        <dbReference type="ChEBI" id="CHEBI:30616"/>
        <dbReference type="ChEBI" id="CHEBI:456215"/>
        <dbReference type="ChEBI" id="CHEBI:456216"/>
        <dbReference type="EC" id="2.7.4.3"/>
    </reaction>
</comment>
<evidence type="ECO:0000313" key="9">
    <source>
        <dbReference type="Proteomes" id="UP000606008"/>
    </source>
</evidence>
<evidence type="ECO:0000256" key="1">
    <source>
        <dbReference type="ARBA" id="ARBA00022679"/>
    </source>
</evidence>
<dbReference type="NCBIfam" id="NF011105">
    <property type="entry name" value="PRK14532.1"/>
    <property type="match status" value="1"/>
</dbReference>
<dbReference type="NCBIfam" id="NF011101">
    <property type="entry name" value="PRK14528.1"/>
    <property type="match status" value="1"/>
</dbReference>
<evidence type="ECO:0000256" key="6">
    <source>
        <dbReference type="RuleBase" id="RU003330"/>
    </source>
</evidence>
<dbReference type="InterPro" id="IPR027417">
    <property type="entry name" value="P-loop_NTPase"/>
</dbReference>
<feature type="binding site" evidence="5">
    <location>
        <position position="32"/>
    </location>
    <ligand>
        <name>AMP</name>
        <dbReference type="ChEBI" id="CHEBI:456215"/>
    </ligand>
</feature>
<keyword evidence="1 5" id="KW-0808">Transferase</keyword>
<feature type="binding site" evidence="5">
    <location>
        <begin position="11"/>
        <end position="16"/>
    </location>
    <ligand>
        <name>ATP</name>
        <dbReference type="ChEBI" id="CHEBI:30616"/>
    </ligand>
</feature>
<dbReference type="EC" id="2.7.4.3" evidence="5 7"/>
<dbReference type="SUPFAM" id="SSF52540">
    <property type="entry name" value="P-loop containing nucleoside triphosphate hydrolases"/>
    <property type="match status" value="1"/>
</dbReference>
<dbReference type="InterPro" id="IPR000850">
    <property type="entry name" value="Adenylat/UMP-CMP_kin"/>
</dbReference>
<dbReference type="Proteomes" id="UP000606008">
    <property type="component" value="Unassembled WGS sequence"/>
</dbReference>
<dbReference type="CDD" id="cd01428">
    <property type="entry name" value="ADK"/>
    <property type="match status" value="1"/>
</dbReference>
<dbReference type="HAMAP" id="MF_00235">
    <property type="entry name" value="Adenylate_kinase_Adk"/>
    <property type="match status" value="1"/>
</dbReference>
<dbReference type="RefSeq" id="WP_166692868.1">
    <property type="nucleotide sequence ID" value="NZ_WAEL01000006.1"/>
</dbReference>
<accession>A0ABX0QMF1</accession>
<reference evidence="9" key="1">
    <citation type="submission" date="2019-09" db="EMBL/GenBank/DDBJ databases">
        <authorList>
            <person name="Jung D.-H."/>
        </authorList>
    </citation>
    <scope>NUCLEOTIDE SEQUENCE [LARGE SCALE GENOMIC DNA]</scope>
    <source>
        <strain evidence="9">JA-25</strain>
    </source>
</reference>
<keyword evidence="2 5" id="KW-0545">Nucleotide biosynthesis</keyword>
<comment type="caution">
    <text evidence="8">The sequence shown here is derived from an EMBL/GenBank/DDBJ whole genome shotgun (WGS) entry which is preliminary data.</text>
</comment>
<proteinExistence type="inferred from homology"/>
<dbReference type="GO" id="GO:0004017">
    <property type="term" value="F:AMP kinase activity"/>
    <property type="evidence" value="ECO:0007669"/>
    <property type="project" value="UniProtKB-EC"/>
</dbReference>
<dbReference type="NCBIfam" id="NF001381">
    <property type="entry name" value="PRK00279.1-3"/>
    <property type="match status" value="1"/>
</dbReference>
<feature type="binding site" evidence="5">
    <location>
        <position position="37"/>
    </location>
    <ligand>
        <name>AMP</name>
        <dbReference type="ChEBI" id="CHEBI:456215"/>
    </ligand>
</feature>
<feature type="binding site" evidence="5">
    <location>
        <begin position="58"/>
        <end position="60"/>
    </location>
    <ligand>
        <name>AMP</name>
        <dbReference type="ChEBI" id="CHEBI:456215"/>
    </ligand>
</feature>
<keyword evidence="3 5" id="KW-0547">Nucleotide-binding</keyword>
<comment type="function">
    <text evidence="5">Catalyzes the reversible transfer of the terminal phosphate group between ATP and AMP. Plays an important role in cellular energy homeostasis and in adenine nucleotide metabolism.</text>
</comment>
<feature type="binding site" evidence="5">
    <location>
        <begin position="86"/>
        <end position="89"/>
    </location>
    <ligand>
        <name>AMP</name>
        <dbReference type="ChEBI" id="CHEBI:456215"/>
    </ligand>
</feature>
<evidence type="ECO:0000313" key="8">
    <source>
        <dbReference type="EMBL" id="NID11968.1"/>
    </source>
</evidence>
<keyword evidence="5 7" id="KW-0067">ATP-binding</keyword>
<reference evidence="9" key="2">
    <citation type="submission" date="2023-07" db="EMBL/GenBank/DDBJ databases">
        <authorList>
            <person name="Jung D.-H."/>
        </authorList>
    </citation>
    <scope>NUCLEOTIDE SEQUENCE [LARGE SCALE GENOMIC DNA]</scope>
    <source>
        <strain evidence="9">JA-25</strain>
    </source>
</reference>
<dbReference type="EMBL" id="WAEL01000006">
    <property type="protein sequence ID" value="NID11968.1"/>
    <property type="molecule type" value="Genomic_DNA"/>
</dbReference>
<gene>
    <name evidence="5" type="primary">adk</name>
    <name evidence="8" type="ORF">F7231_17485</name>
</gene>
<sequence length="193" mass="21148">MLNLVLFGPPGAGKGTQSEKLIQKYQLVHLSTGDILRSQIAAGTELGLHAKSLMDQGLLVPDEVVIGMIEAKLTENQDVTGFIFDGFPRTVKQAEALDTLLSQHGTSITTMVALVVDEEELIRRLLKRGETSGRPDDKNEATARRRVSVYNSETMPVAEHYEKQGKYAAISGVGTIEDIFELVCQKIQQAQHS</sequence>
<evidence type="ECO:0000256" key="7">
    <source>
        <dbReference type="RuleBase" id="RU003331"/>
    </source>
</evidence>
<keyword evidence="5" id="KW-0963">Cytoplasm</keyword>
<comment type="pathway">
    <text evidence="5">Purine metabolism; AMP biosynthesis via salvage pathway; AMP from ADP: step 1/1.</text>
</comment>
<comment type="subunit">
    <text evidence="5 7">Monomer.</text>
</comment>
<feature type="binding site" evidence="5">
    <location>
        <position position="128"/>
    </location>
    <ligand>
        <name>ATP</name>
        <dbReference type="ChEBI" id="CHEBI:30616"/>
    </ligand>
</feature>
<dbReference type="Pfam" id="PF00406">
    <property type="entry name" value="ADK"/>
    <property type="match status" value="1"/>
</dbReference>
<evidence type="ECO:0000256" key="5">
    <source>
        <dbReference type="HAMAP-Rule" id="MF_00235"/>
    </source>
</evidence>
<dbReference type="InterPro" id="IPR033690">
    <property type="entry name" value="Adenylat_kinase_CS"/>
</dbReference>
<keyword evidence="9" id="KW-1185">Reference proteome</keyword>